<evidence type="ECO:0000313" key="2">
    <source>
        <dbReference type="EMBL" id="VDD75289.1"/>
    </source>
</evidence>
<organism evidence="2 3">
    <name type="scientific">Mesocestoides corti</name>
    <name type="common">Flatworm</name>
    <dbReference type="NCBI Taxonomy" id="53468"/>
    <lineage>
        <taxon>Eukaryota</taxon>
        <taxon>Metazoa</taxon>
        <taxon>Spiralia</taxon>
        <taxon>Lophotrochozoa</taxon>
        <taxon>Platyhelminthes</taxon>
        <taxon>Cestoda</taxon>
        <taxon>Eucestoda</taxon>
        <taxon>Cyclophyllidea</taxon>
        <taxon>Mesocestoididae</taxon>
        <taxon>Mesocestoides</taxon>
    </lineage>
</organism>
<proteinExistence type="predicted"/>
<sequence>MWRNWLSKSPTPSQHADERARSATLPRAQTQTTSGSPPRSSSSKPSRESSATRKKGPFDFLRPTRWRTLSRSRRSSPQPTQSVASEDACQKDSSGSTTPTNTETRPSGLPLCSQDTISLATDPGEPTPKSEDANKSLKAALTANQNTVTGVTPSQSHVSKRLSRKDLSREQTRQHTLRPSFFHFAKKTTENTHGQTVSHPVRSVFTSRGDY</sequence>
<feature type="compositionally biased region" description="Polar residues" evidence="1">
    <location>
        <begin position="91"/>
        <end position="105"/>
    </location>
</feature>
<evidence type="ECO:0000256" key="1">
    <source>
        <dbReference type="SAM" id="MobiDB-lite"/>
    </source>
</evidence>
<evidence type="ECO:0000313" key="3">
    <source>
        <dbReference type="Proteomes" id="UP000267029"/>
    </source>
</evidence>
<dbReference type="Proteomes" id="UP000267029">
    <property type="component" value="Unassembled WGS sequence"/>
</dbReference>
<protein>
    <submittedName>
        <fullName evidence="2 4">Uncharacterized protein</fullName>
    </submittedName>
</protein>
<accession>A0A0R3U3V6</accession>
<feature type="region of interest" description="Disordered" evidence="1">
    <location>
        <begin position="1"/>
        <end position="211"/>
    </location>
</feature>
<feature type="compositionally biased region" description="Basic and acidic residues" evidence="1">
    <location>
        <begin position="164"/>
        <end position="173"/>
    </location>
</feature>
<name>A0A0R3U3V6_MESCO</name>
<feature type="compositionally biased region" description="Polar residues" evidence="1">
    <location>
        <begin position="1"/>
        <end position="14"/>
    </location>
</feature>
<dbReference type="EMBL" id="UXSR01000152">
    <property type="protein sequence ID" value="VDD75289.1"/>
    <property type="molecule type" value="Genomic_DNA"/>
</dbReference>
<dbReference type="WBParaSite" id="MCU_005755-RA">
    <property type="protein sequence ID" value="MCU_005755-RA"/>
    <property type="gene ID" value="MCU_005755"/>
</dbReference>
<feature type="compositionally biased region" description="Basic residues" evidence="1">
    <location>
        <begin position="64"/>
        <end position="74"/>
    </location>
</feature>
<reference evidence="2 3" key="1">
    <citation type="submission" date="2018-10" db="EMBL/GenBank/DDBJ databases">
        <authorList>
            <consortium name="Pathogen Informatics"/>
        </authorList>
    </citation>
    <scope>NUCLEOTIDE SEQUENCE [LARGE SCALE GENOMIC DNA]</scope>
</reference>
<evidence type="ECO:0000313" key="4">
    <source>
        <dbReference type="WBParaSite" id="MCU_005755-RA"/>
    </source>
</evidence>
<feature type="compositionally biased region" description="Low complexity" evidence="1">
    <location>
        <begin position="32"/>
        <end position="44"/>
    </location>
</feature>
<reference evidence="4" key="2">
    <citation type="submission" date="2019-11" db="UniProtKB">
        <authorList>
            <consortium name="WormBaseParasite"/>
        </authorList>
    </citation>
    <scope>IDENTIFICATION</scope>
</reference>
<dbReference type="OrthoDB" id="6255150at2759"/>
<dbReference type="AlphaFoldDB" id="A0A0R3U3V6"/>
<feature type="compositionally biased region" description="Polar residues" evidence="1">
    <location>
        <begin position="142"/>
        <end position="157"/>
    </location>
</feature>
<keyword evidence="3" id="KW-1185">Reference proteome</keyword>
<gene>
    <name evidence="2" type="ORF">MCOS_LOCUS1292</name>
</gene>